<dbReference type="STRING" id="717606.PaecuDRAFT_4174"/>
<dbReference type="Gene3D" id="2.170.16.10">
    <property type="entry name" value="Hedgehog/Intein (Hint) domain"/>
    <property type="match status" value="1"/>
</dbReference>
<dbReference type="AlphaFoldDB" id="E0IET3"/>
<dbReference type="NCBIfam" id="TIGR01445">
    <property type="entry name" value="intein_Nterm"/>
    <property type="match status" value="1"/>
</dbReference>
<evidence type="ECO:0000313" key="2">
    <source>
        <dbReference type="EMBL" id="EFM09171.1"/>
    </source>
</evidence>
<dbReference type="SUPFAM" id="SSF51294">
    <property type="entry name" value="Hedgehog/intein (Hint) domain"/>
    <property type="match status" value="1"/>
</dbReference>
<dbReference type="GO" id="GO:0016539">
    <property type="term" value="P:intein-mediated protein splicing"/>
    <property type="evidence" value="ECO:0007669"/>
    <property type="project" value="InterPro"/>
</dbReference>
<name>E0IET3_9BACL</name>
<dbReference type="Proteomes" id="UP000005387">
    <property type="component" value="Unassembled WGS sequence"/>
</dbReference>
<evidence type="ECO:0000259" key="1">
    <source>
        <dbReference type="SMART" id="SM00306"/>
    </source>
</evidence>
<dbReference type="eggNOG" id="COG1372">
    <property type="taxonomic scope" value="Bacteria"/>
</dbReference>
<protein>
    <submittedName>
        <fullName evidence="2">Hedgehog/intein hint domain protein</fullName>
    </submittedName>
</protein>
<dbReference type="Pfam" id="PF07591">
    <property type="entry name" value="PT-HINT"/>
    <property type="match status" value="1"/>
</dbReference>
<dbReference type="SMART" id="SM00306">
    <property type="entry name" value="HintN"/>
    <property type="match status" value="1"/>
</dbReference>
<proteinExistence type="predicted"/>
<reference evidence="2 3" key="1">
    <citation type="submission" date="2010-07" db="EMBL/GenBank/DDBJ databases">
        <title>The draft genome of Paenibacillus curdlanolyticus YK9.</title>
        <authorList>
            <consortium name="US DOE Joint Genome Institute (JGI-PGF)"/>
            <person name="Lucas S."/>
            <person name="Copeland A."/>
            <person name="Lapidus A."/>
            <person name="Cheng J.-F."/>
            <person name="Bruce D."/>
            <person name="Goodwin L."/>
            <person name="Pitluck S."/>
            <person name="Land M.L."/>
            <person name="Hauser L."/>
            <person name="Chang Y.-J."/>
            <person name="Jeffries C."/>
            <person name="Anderson I.J."/>
            <person name="Johnson E."/>
            <person name="Loganathan U."/>
            <person name="Mulhopadhyay B."/>
            <person name="Kyrpides N."/>
            <person name="Woyke T.J."/>
        </authorList>
    </citation>
    <scope>NUCLEOTIDE SEQUENCE [LARGE SCALE GENOMIC DNA]</scope>
    <source>
        <strain evidence="2 3">YK9</strain>
    </source>
</reference>
<dbReference type="InterPro" id="IPR003587">
    <property type="entry name" value="Hint_dom_N"/>
</dbReference>
<organism evidence="2 3">
    <name type="scientific">Paenibacillus curdlanolyticus YK9</name>
    <dbReference type="NCBI Taxonomy" id="717606"/>
    <lineage>
        <taxon>Bacteria</taxon>
        <taxon>Bacillati</taxon>
        <taxon>Bacillota</taxon>
        <taxon>Bacilli</taxon>
        <taxon>Bacillales</taxon>
        <taxon>Paenibacillaceae</taxon>
        <taxon>Paenibacillus</taxon>
    </lineage>
</organism>
<dbReference type="InterPro" id="IPR006141">
    <property type="entry name" value="Intein_N"/>
</dbReference>
<sequence length="301" mass="33614">MNLYTYALNNPVNFVDPTGHMSWWQVDDLAKGILSSLGDISGLFSFKTLDALWKTGKAIAKGKISFKDIARSFISSVTGPFMYLYNNSRYVWKGDPSNREVKEYGNQLGTALQMVVGNGGAMKAVLRVIPKLEKLLSKIKPKKSSSNSSNNHRSKGCNCFTAGTLILTDNGDKPIEEIKIGDKVLSRNENTGEEAYKPVIRLFEREAYEIYNIHVGDQVIEATGNHPFWVQGEKWVLAAELEVGDSLLQTGGRTLKIDSITIEKRQETVYNFEVAEFHTYFVSGLGVWVHNETCPRPGSYT</sequence>
<dbReference type="PROSITE" id="PS50817">
    <property type="entry name" value="INTEIN_N_TER"/>
    <property type="match status" value="1"/>
</dbReference>
<keyword evidence="3" id="KW-1185">Reference proteome</keyword>
<evidence type="ECO:0000313" key="3">
    <source>
        <dbReference type="Proteomes" id="UP000005387"/>
    </source>
</evidence>
<accession>E0IET3</accession>
<dbReference type="InterPro" id="IPR036844">
    <property type="entry name" value="Hint_dom_sf"/>
</dbReference>
<dbReference type="EMBL" id="AEDD01000012">
    <property type="protein sequence ID" value="EFM09171.1"/>
    <property type="molecule type" value="Genomic_DNA"/>
</dbReference>
<feature type="domain" description="Hint" evidence="1">
    <location>
        <begin position="157"/>
        <end position="251"/>
    </location>
</feature>
<dbReference type="CDD" id="cd00081">
    <property type="entry name" value="Hint"/>
    <property type="match status" value="1"/>
</dbReference>
<gene>
    <name evidence="2" type="ORF">PaecuDRAFT_4174</name>
</gene>